<feature type="compositionally biased region" description="Basic and acidic residues" evidence="1">
    <location>
        <begin position="34"/>
        <end position="47"/>
    </location>
</feature>
<evidence type="ECO:0000313" key="2">
    <source>
        <dbReference type="EMBL" id="PAV93571.1"/>
    </source>
</evidence>
<protein>
    <submittedName>
        <fullName evidence="2">Uncharacterized protein</fullName>
    </submittedName>
</protein>
<dbReference type="EMBL" id="LIAE01005031">
    <property type="protein sequence ID" value="PAV93571.1"/>
    <property type="molecule type" value="Genomic_DNA"/>
</dbReference>
<proteinExistence type="predicted"/>
<sequence>MPEPRASGTNRRVSQTSAMKPSGVVTSGSQCQDRPGDHRDPPPEAHAGRPARSQQRAQAVKRPAAGTRRRGRCVGHGQALADDGAQRNRWRRVNNPSTRARSRFAGPRWRCWTAARASA</sequence>
<evidence type="ECO:0000256" key="1">
    <source>
        <dbReference type="SAM" id="MobiDB-lite"/>
    </source>
</evidence>
<comment type="caution">
    <text evidence="2">The sequence shown here is derived from an EMBL/GenBank/DDBJ whole genome shotgun (WGS) entry which is preliminary data.</text>
</comment>
<feature type="compositionally biased region" description="Polar residues" evidence="1">
    <location>
        <begin position="7"/>
        <end position="32"/>
    </location>
</feature>
<evidence type="ECO:0000313" key="3">
    <source>
        <dbReference type="Proteomes" id="UP000218231"/>
    </source>
</evidence>
<accession>A0A2A2M4W4</accession>
<organism evidence="2 3">
    <name type="scientific">Diploscapter pachys</name>
    <dbReference type="NCBI Taxonomy" id="2018661"/>
    <lineage>
        <taxon>Eukaryota</taxon>
        <taxon>Metazoa</taxon>
        <taxon>Ecdysozoa</taxon>
        <taxon>Nematoda</taxon>
        <taxon>Chromadorea</taxon>
        <taxon>Rhabditida</taxon>
        <taxon>Rhabditina</taxon>
        <taxon>Rhabditomorpha</taxon>
        <taxon>Rhabditoidea</taxon>
        <taxon>Rhabditidae</taxon>
        <taxon>Diploscapter</taxon>
    </lineage>
</organism>
<dbReference type="AlphaFoldDB" id="A0A2A2M4W4"/>
<reference evidence="2 3" key="1">
    <citation type="journal article" date="2017" name="Curr. Biol.">
        <title>Genome architecture and evolution of a unichromosomal asexual nematode.</title>
        <authorList>
            <person name="Fradin H."/>
            <person name="Zegar C."/>
            <person name="Gutwein M."/>
            <person name="Lucas J."/>
            <person name="Kovtun M."/>
            <person name="Corcoran D."/>
            <person name="Baugh L.R."/>
            <person name="Kiontke K."/>
            <person name="Gunsalus K."/>
            <person name="Fitch D.H."/>
            <person name="Piano F."/>
        </authorList>
    </citation>
    <scope>NUCLEOTIDE SEQUENCE [LARGE SCALE GENOMIC DNA]</scope>
    <source>
        <strain evidence="2">PF1309</strain>
    </source>
</reference>
<gene>
    <name evidence="2" type="ORF">WR25_09783</name>
</gene>
<keyword evidence="3" id="KW-1185">Reference proteome</keyword>
<feature type="region of interest" description="Disordered" evidence="1">
    <location>
        <begin position="1"/>
        <end position="85"/>
    </location>
</feature>
<dbReference type="Proteomes" id="UP000218231">
    <property type="component" value="Unassembled WGS sequence"/>
</dbReference>
<name>A0A2A2M4W4_9BILA</name>